<organism evidence="1 2">
    <name type="scientific">Alternaria gaisen</name>
    <dbReference type="NCBI Taxonomy" id="167740"/>
    <lineage>
        <taxon>Eukaryota</taxon>
        <taxon>Fungi</taxon>
        <taxon>Dikarya</taxon>
        <taxon>Ascomycota</taxon>
        <taxon>Pezizomycotina</taxon>
        <taxon>Dothideomycetes</taxon>
        <taxon>Pleosporomycetidae</taxon>
        <taxon>Pleosporales</taxon>
        <taxon>Pleosporineae</taxon>
        <taxon>Pleosporaceae</taxon>
        <taxon>Alternaria</taxon>
        <taxon>Alternaria sect. Alternaria</taxon>
    </lineage>
</organism>
<evidence type="ECO:0000313" key="2">
    <source>
        <dbReference type="Proteomes" id="UP000293547"/>
    </source>
</evidence>
<dbReference type="Proteomes" id="UP000293547">
    <property type="component" value="Unassembled WGS sequence"/>
</dbReference>
<protein>
    <submittedName>
        <fullName evidence="1">Uncharacterized protein</fullName>
    </submittedName>
</protein>
<accession>A0ACB6FVP2</accession>
<keyword evidence="2" id="KW-1185">Reference proteome</keyword>
<evidence type="ECO:0000313" key="1">
    <source>
        <dbReference type="EMBL" id="KAB2108446.1"/>
    </source>
</evidence>
<name>A0ACB6FVP2_9PLEO</name>
<reference evidence="1 2" key="1">
    <citation type="journal article" date="2019" name="bioRxiv">
        <title>Genomics, evolutionary history and diagnostics of the Alternaria alternata species group including apple and Asian pear pathotypes.</title>
        <authorList>
            <person name="Armitage A.D."/>
            <person name="Cockerton H.M."/>
            <person name="Sreenivasaprasad S."/>
            <person name="Woodhall J.W."/>
            <person name="Lane C.R."/>
            <person name="Harrison R.J."/>
            <person name="Clarkson J.P."/>
        </authorList>
    </citation>
    <scope>NUCLEOTIDE SEQUENCE [LARGE SCALE GENOMIC DNA]</scope>
    <source>
        <strain evidence="1 2">FERA 650</strain>
    </source>
</reference>
<comment type="caution">
    <text evidence="1">The sequence shown here is derived from an EMBL/GenBank/DDBJ whole genome shotgun (WGS) entry which is preliminary data.</text>
</comment>
<gene>
    <name evidence="1" type="ORF">AG0111_0g2525</name>
</gene>
<dbReference type="EMBL" id="PDWZ02000002">
    <property type="protein sequence ID" value="KAB2108446.1"/>
    <property type="molecule type" value="Genomic_DNA"/>
</dbReference>
<proteinExistence type="predicted"/>
<sequence>MSLPIVTPGSDNATDGGLHLMLDLPTELRCYILELLITDGHTEAYHTLLEHPEVRELVRCNFNAQFRAVKRHSNLAGQLQQILTTTVLLSAHTNKLRPHELAEFLASNLVDENPHVSVNSSSQAVAVLSKHQTYLIDAEILTDQFAKITIGNAAAWYSYENHPRYGADTLSKVEHHRILRAFLRLQLYIETRKMYGVRKSLKRKLRGLFSLWTTWEFDEVRSLVEWIKIERRSLPKHYAESIHNLFALVDAHFYNDMAPYVRARPDPMHGRHRCSKFTKKSKRWNDTPATLGEGRADARNKDCRPLGYSEWYSAEFTQRVYREQFLAGGYPFWCRFTVDIMGGGINM</sequence>